<feature type="region of interest" description="Disordered" evidence="1">
    <location>
        <begin position="79"/>
        <end position="102"/>
    </location>
</feature>
<feature type="region of interest" description="Disordered" evidence="1">
    <location>
        <begin position="16"/>
        <end position="47"/>
    </location>
</feature>
<dbReference type="EMBL" id="CAFBNC010000084">
    <property type="protein sequence ID" value="CAB4944693.1"/>
    <property type="molecule type" value="Genomic_DNA"/>
</dbReference>
<proteinExistence type="predicted"/>
<reference evidence="2" key="1">
    <citation type="submission" date="2020-05" db="EMBL/GenBank/DDBJ databases">
        <authorList>
            <person name="Chiriac C."/>
            <person name="Salcher M."/>
            <person name="Ghai R."/>
            <person name="Kavagutti S V."/>
        </authorList>
    </citation>
    <scope>NUCLEOTIDE SEQUENCE</scope>
</reference>
<evidence type="ECO:0000256" key="1">
    <source>
        <dbReference type="SAM" id="MobiDB-lite"/>
    </source>
</evidence>
<evidence type="ECO:0000313" key="2">
    <source>
        <dbReference type="EMBL" id="CAB4944693.1"/>
    </source>
</evidence>
<organism evidence="2">
    <name type="scientific">freshwater metagenome</name>
    <dbReference type="NCBI Taxonomy" id="449393"/>
    <lineage>
        <taxon>unclassified sequences</taxon>
        <taxon>metagenomes</taxon>
        <taxon>ecological metagenomes</taxon>
    </lineage>
</organism>
<sequence>MGHALEYRPHDLRAAAAAGEAEQCSPGSEIPTRGSEAEQRGHVHNPIGVGALRGHRVRVGHGIDDAEIVAEPFNIRSRRQHDGFDTPDQLLTATPGHDRKGTVTAATGERRAVRSDHHVEHPAGAERDLRRAWCNTALTDE</sequence>
<name>A0A6J7JNV6_9ZZZZ</name>
<gene>
    <name evidence="2" type="ORF">UFOPK3733_01507</name>
</gene>
<protein>
    <submittedName>
        <fullName evidence="2">Unannotated protein</fullName>
    </submittedName>
</protein>
<dbReference type="AlphaFoldDB" id="A0A6J7JNV6"/>
<accession>A0A6J7JNV6</accession>